<evidence type="ECO:0000313" key="10">
    <source>
        <dbReference type="Proteomes" id="UP000031443"/>
    </source>
</evidence>
<dbReference type="AlphaFoldDB" id="M7ANH0"/>
<protein>
    <recommendedName>
        <fullName evidence="7">Poly [ADP-ribose] polymerase</fullName>
        <shortName evidence="7">PARP</shortName>
        <ecNumber evidence="7">2.4.2.-</ecNumber>
    </recommendedName>
</protein>
<dbReference type="EMBL" id="KB602101">
    <property type="protein sequence ID" value="EMP24285.1"/>
    <property type="molecule type" value="Genomic_DNA"/>
</dbReference>
<dbReference type="GO" id="GO:0005737">
    <property type="term" value="C:cytoplasm"/>
    <property type="evidence" value="ECO:0007669"/>
    <property type="project" value="TreeGrafter"/>
</dbReference>
<dbReference type="Pfam" id="PF00644">
    <property type="entry name" value="PARP"/>
    <property type="match status" value="1"/>
</dbReference>
<dbReference type="PROSITE" id="PS51059">
    <property type="entry name" value="PARP_CATALYTIC"/>
    <property type="match status" value="1"/>
</dbReference>
<organism evidence="9 10">
    <name type="scientific">Chelonia mydas</name>
    <name type="common">Green sea-turtle</name>
    <name type="synonym">Chelonia agassizi</name>
    <dbReference type="NCBI Taxonomy" id="8469"/>
    <lineage>
        <taxon>Eukaryota</taxon>
        <taxon>Metazoa</taxon>
        <taxon>Chordata</taxon>
        <taxon>Craniata</taxon>
        <taxon>Vertebrata</taxon>
        <taxon>Euteleostomi</taxon>
        <taxon>Archelosauria</taxon>
        <taxon>Testudinata</taxon>
        <taxon>Testudines</taxon>
        <taxon>Cryptodira</taxon>
        <taxon>Durocryptodira</taxon>
        <taxon>Americhelydia</taxon>
        <taxon>Chelonioidea</taxon>
        <taxon>Cheloniidae</taxon>
        <taxon>Chelonia</taxon>
    </lineage>
</organism>
<reference evidence="10" key="1">
    <citation type="journal article" date="2013" name="Nat. Genet.">
        <title>The draft genomes of soft-shell turtle and green sea turtle yield insights into the development and evolution of the turtle-specific body plan.</title>
        <authorList>
            <person name="Wang Z."/>
            <person name="Pascual-Anaya J."/>
            <person name="Zadissa A."/>
            <person name="Li W."/>
            <person name="Niimura Y."/>
            <person name="Huang Z."/>
            <person name="Li C."/>
            <person name="White S."/>
            <person name="Xiong Z."/>
            <person name="Fang D."/>
            <person name="Wang B."/>
            <person name="Ming Y."/>
            <person name="Chen Y."/>
            <person name="Zheng Y."/>
            <person name="Kuraku S."/>
            <person name="Pignatelli M."/>
            <person name="Herrero J."/>
            <person name="Beal K."/>
            <person name="Nozawa M."/>
            <person name="Li Q."/>
            <person name="Wang J."/>
            <person name="Zhang H."/>
            <person name="Yu L."/>
            <person name="Shigenobu S."/>
            <person name="Wang J."/>
            <person name="Liu J."/>
            <person name="Flicek P."/>
            <person name="Searle S."/>
            <person name="Wang J."/>
            <person name="Kuratani S."/>
            <person name="Yin Y."/>
            <person name="Aken B."/>
            <person name="Zhang G."/>
            <person name="Irie N."/>
        </authorList>
    </citation>
    <scope>NUCLEOTIDE SEQUENCE [LARGE SCALE GENOMIC DNA]</scope>
</reference>
<keyword evidence="4 7" id="KW-0520">NAD</keyword>
<evidence type="ECO:0000256" key="3">
    <source>
        <dbReference type="ARBA" id="ARBA00022679"/>
    </source>
</evidence>
<keyword evidence="3 7" id="KW-0808">Transferase</keyword>
<evidence type="ECO:0000256" key="1">
    <source>
        <dbReference type="ARBA" id="ARBA00004123"/>
    </source>
</evidence>
<dbReference type="Gene3D" id="3.40.220.10">
    <property type="entry name" value="Leucine Aminopeptidase, subunit E, domain 1"/>
    <property type="match status" value="1"/>
</dbReference>
<keyword evidence="2 7" id="KW-0328">Glycosyltransferase</keyword>
<keyword evidence="5" id="KW-0539">Nucleus</keyword>
<dbReference type="GO" id="GO:1990404">
    <property type="term" value="F:NAD+-protein mono-ADP-ribosyltransferase activity"/>
    <property type="evidence" value="ECO:0007669"/>
    <property type="project" value="TreeGrafter"/>
</dbReference>
<sequence length="907" mass="100035">MLGGESSPDSGASMVIQRVLSRRGAPHTCLEICSLPGATGPAAGVVLLTLEAVARAQVASVAICMDLEGACLVEAVAEAIDTFARDRPAAPLSSVSMVAADGALGATFHGACAKRWPPGESWQELLGNVLRAQEKVSTQVVSGSPASQKTDAVVLLVVLETDGLEWCPQEVRALAERALGAAGHSRELQPGNVLTVLGTALPDLHCKVLYLVQLDGEAMQQQGAPEVMRQMVRCCLCSVYGTFLESVSFPLLGAGQTLPAMLEEISCYLEHQPNTWMKLVQIVRPLGLLAPRLVAEDPSTRAEALPFCWPEYPLFLRYVDESAAVRREFKGRLEEAGYGFRACPHCGILTFPAVASPAELHGWEAVFCSVRQHYVVHCEGWEDLLEALAAEQSLVKAFGSIRVYDGEDFVGLVGEMAPFLQRLTVRAFQRQLVSQEYLAEPLPRLVIIKDMWVIIKDMVEKELPDPHVRMELRQGTPAIITFQGPRRQVAEAESRCQQLLRAFQGRALQAPNAPRKPQKVQAGAPEGLELRVVGREPDVGPVKAAVAGFMAQFHDESICNMELVAVCTQALQELSQASRYYLPVSLQRLPGNVLRVRGAWEDVAMAVAAVHARIQAAQRQRVEAEVLYGLGKWQHLAPAGWRPFNVATNQQLETAYAEIEWDGQRSSGTGSGGWDGQRVEINLLKAMGVAPGTGAPIHLRREICLLDRCLASHWEPMGESLVRLVELAEGSEEYREMAEGFKRMAPGYCILHIQRVQNRVLWVSYCWQRHWMEEKNLPGELNERLLYHGTQPENRHSIQEIGLRITCRKVGIYGQGLYFAAEAARLADYAKPDAHGHCFMFQVRVLTGQFTQGKEDMVLPPEKPDGGGRYDSVVNMVSHPSIFVTFFDDLTYPEYLITFRGTRLPLN</sequence>
<dbReference type="EC" id="2.4.2.-" evidence="7"/>
<dbReference type="GO" id="GO:0003714">
    <property type="term" value="F:transcription corepressor activity"/>
    <property type="evidence" value="ECO:0007669"/>
    <property type="project" value="TreeGrafter"/>
</dbReference>
<accession>M7ANH0</accession>
<proteinExistence type="inferred from homology"/>
<dbReference type="SUPFAM" id="SSF52949">
    <property type="entry name" value="Macro domain-like"/>
    <property type="match status" value="1"/>
</dbReference>
<evidence type="ECO:0000259" key="8">
    <source>
        <dbReference type="PROSITE" id="PS51059"/>
    </source>
</evidence>
<dbReference type="GO" id="GO:0003950">
    <property type="term" value="F:NAD+ poly-ADP-ribosyltransferase activity"/>
    <property type="evidence" value="ECO:0007669"/>
    <property type="project" value="UniProtKB-UniRule"/>
</dbReference>
<evidence type="ECO:0000256" key="6">
    <source>
        <dbReference type="ARBA" id="ARBA00024347"/>
    </source>
</evidence>
<dbReference type="PANTHER" id="PTHR14453:SF107">
    <property type="entry name" value="POLY [ADP-RIBOSE] POLYMERASE"/>
    <property type="match status" value="1"/>
</dbReference>
<dbReference type="GO" id="GO:0005634">
    <property type="term" value="C:nucleus"/>
    <property type="evidence" value="ECO:0007669"/>
    <property type="project" value="UniProtKB-SubCell"/>
</dbReference>
<evidence type="ECO:0000256" key="7">
    <source>
        <dbReference type="RuleBase" id="RU362114"/>
    </source>
</evidence>
<dbReference type="Gene3D" id="3.90.228.10">
    <property type="match status" value="1"/>
</dbReference>
<gene>
    <name evidence="9" type="ORF">UY3_18662</name>
</gene>
<dbReference type="SUPFAM" id="SSF56399">
    <property type="entry name" value="ADP-ribosylation"/>
    <property type="match status" value="1"/>
</dbReference>
<dbReference type="GO" id="GO:0070212">
    <property type="term" value="P:protein poly-ADP-ribosylation"/>
    <property type="evidence" value="ECO:0007669"/>
    <property type="project" value="TreeGrafter"/>
</dbReference>
<dbReference type="InterPro" id="IPR043472">
    <property type="entry name" value="Macro_dom-like"/>
</dbReference>
<evidence type="ECO:0000313" key="9">
    <source>
        <dbReference type="EMBL" id="EMP24285.1"/>
    </source>
</evidence>
<dbReference type="GO" id="GO:0010629">
    <property type="term" value="P:negative regulation of gene expression"/>
    <property type="evidence" value="ECO:0007669"/>
    <property type="project" value="TreeGrafter"/>
</dbReference>
<name>M7ANH0_CHEMY</name>
<dbReference type="Proteomes" id="UP000031443">
    <property type="component" value="Unassembled WGS sequence"/>
</dbReference>
<comment type="similarity">
    <text evidence="6">Belongs to the ARTD/PARP family.</text>
</comment>
<dbReference type="InterPro" id="IPR052056">
    <property type="entry name" value="Mono-ARTD/PARP"/>
</dbReference>
<comment type="subcellular location">
    <subcellularLocation>
        <location evidence="1">Nucleus</location>
    </subcellularLocation>
</comment>
<dbReference type="PANTHER" id="PTHR14453">
    <property type="entry name" value="PARP/ZINC FINGER CCCH TYPE DOMAIN CONTAINING PROTEIN"/>
    <property type="match status" value="1"/>
</dbReference>
<evidence type="ECO:0000256" key="4">
    <source>
        <dbReference type="ARBA" id="ARBA00023027"/>
    </source>
</evidence>
<feature type="domain" description="PARP catalytic" evidence="8">
    <location>
        <begin position="710"/>
        <end position="907"/>
    </location>
</feature>
<evidence type="ECO:0000256" key="2">
    <source>
        <dbReference type="ARBA" id="ARBA00022676"/>
    </source>
</evidence>
<evidence type="ECO:0000256" key="5">
    <source>
        <dbReference type="ARBA" id="ARBA00023242"/>
    </source>
</evidence>
<dbReference type="InterPro" id="IPR012317">
    <property type="entry name" value="Poly(ADP-ribose)pol_cat_dom"/>
</dbReference>
<keyword evidence="10" id="KW-1185">Reference proteome</keyword>